<gene>
    <name evidence="1" type="ORF">EPH95_07130</name>
</gene>
<reference evidence="2" key="1">
    <citation type="submission" date="2019-01" db="EMBL/GenBank/DDBJ databases">
        <title>Genomic analysis of Salicibibacter sp. NKC3-5.</title>
        <authorList>
            <person name="Oh Y.J."/>
        </authorList>
    </citation>
    <scope>NUCLEOTIDE SEQUENCE [LARGE SCALE GENOMIC DNA]</scope>
    <source>
        <strain evidence="2">NKC3-5</strain>
    </source>
</reference>
<dbReference type="InterPro" id="IPR058600">
    <property type="entry name" value="YhjD-like"/>
</dbReference>
<dbReference type="Proteomes" id="UP000319756">
    <property type="component" value="Chromosome"/>
</dbReference>
<evidence type="ECO:0000313" key="2">
    <source>
        <dbReference type="Proteomes" id="UP000319756"/>
    </source>
</evidence>
<dbReference type="OrthoDB" id="2988956at2"/>
<sequence>MLVHKTDLTFIHYAVILPLVKKTFEKDQGHLKQYMHIKAPYMAIVQTALISLQNDLQQLKRMQKQRNIRVYLIDANETFSTYGYVCNRYEGQNRYVNAHLKRQTGRCMTRYLQGERLFTEEGVLRESNHL</sequence>
<organism evidence="1 2">
    <name type="scientific">Salicibibacter halophilus</name>
    <dbReference type="NCBI Taxonomy" id="2502791"/>
    <lineage>
        <taxon>Bacteria</taxon>
        <taxon>Bacillati</taxon>
        <taxon>Bacillota</taxon>
        <taxon>Bacilli</taxon>
        <taxon>Bacillales</taxon>
        <taxon>Bacillaceae</taxon>
        <taxon>Salicibibacter</taxon>
    </lineage>
</organism>
<proteinExistence type="predicted"/>
<evidence type="ECO:0000313" key="1">
    <source>
        <dbReference type="EMBL" id="QDI90979.1"/>
    </source>
</evidence>
<name>A0A514LGM1_9BACI</name>
<dbReference type="RefSeq" id="WP_142088608.1">
    <property type="nucleotide sequence ID" value="NZ_CP035485.1"/>
</dbReference>
<dbReference type="AlphaFoldDB" id="A0A514LGM1"/>
<dbReference type="Pfam" id="PF26325">
    <property type="entry name" value="YhjD"/>
    <property type="match status" value="1"/>
</dbReference>
<accession>A0A514LGM1</accession>
<dbReference type="KEGG" id="sale:EPH95_07130"/>
<keyword evidence="2" id="KW-1185">Reference proteome</keyword>
<protein>
    <submittedName>
        <fullName evidence="1">Uncharacterized protein</fullName>
    </submittedName>
</protein>
<dbReference type="EMBL" id="CP035485">
    <property type="protein sequence ID" value="QDI90979.1"/>
    <property type="molecule type" value="Genomic_DNA"/>
</dbReference>